<dbReference type="Proteomes" id="UP001500994">
    <property type="component" value="Unassembled WGS sequence"/>
</dbReference>
<name>A0ABP6F5V0_9ACTN</name>
<keyword evidence="2" id="KW-1185">Reference proteome</keyword>
<evidence type="ECO:0000313" key="2">
    <source>
        <dbReference type="Proteomes" id="UP001500994"/>
    </source>
</evidence>
<evidence type="ECO:0000313" key="1">
    <source>
        <dbReference type="EMBL" id="GAA2684723.1"/>
    </source>
</evidence>
<gene>
    <name evidence="1" type="ORF">GCM10009864_67430</name>
</gene>
<dbReference type="RefSeq" id="WP_344582965.1">
    <property type="nucleotide sequence ID" value="NZ_BAAARK010000034.1"/>
</dbReference>
<proteinExistence type="predicted"/>
<dbReference type="EMBL" id="BAAARK010000034">
    <property type="protein sequence ID" value="GAA2684723.1"/>
    <property type="molecule type" value="Genomic_DNA"/>
</dbReference>
<sequence>MSKIMVKEVSAVEAVRLKAGFAARRAAAAVLRRPAPVWEHERIEGPVGVSRLKADHLVRTLVARRTKKPLPTWEYGVIGTNGEHHKPWI</sequence>
<comment type="caution">
    <text evidence="1">The sequence shown here is derived from an EMBL/GenBank/DDBJ whole genome shotgun (WGS) entry which is preliminary data.</text>
</comment>
<reference evidence="2" key="1">
    <citation type="journal article" date="2019" name="Int. J. Syst. Evol. Microbiol.">
        <title>The Global Catalogue of Microorganisms (GCM) 10K type strain sequencing project: providing services to taxonomists for standard genome sequencing and annotation.</title>
        <authorList>
            <consortium name="The Broad Institute Genomics Platform"/>
            <consortium name="The Broad Institute Genome Sequencing Center for Infectious Disease"/>
            <person name="Wu L."/>
            <person name="Ma J."/>
        </authorList>
    </citation>
    <scope>NUCLEOTIDE SEQUENCE [LARGE SCALE GENOMIC DNA]</scope>
    <source>
        <strain evidence="2">JCM 16374</strain>
    </source>
</reference>
<organism evidence="1 2">
    <name type="scientific">Streptomyces lunalinharesii</name>
    <dbReference type="NCBI Taxonomy" id="333384"/>
    <lineage>
        <taxon>Bacteria</taxon>
        <taxon>Bacillati</taxon>
        <taxon>Actinomycetota</taxon>
        <taxon>Actinomycetes</taxon>
        <taxon>Kitasatosporales</taxon>
        <taxon>Streptomycetaceae</taxon>
        <taxon>Streptomyces</taxon>
    </lineage>
</organism>
<accession>A0ABP6F5V0</accession>
<protein>
    <submittedName>
        <fullName evidence="1">Uncharacterized protein</fullName>
    </submittedName>
</protein>